<sequence length="372" mass="37891">MSLLDQTLARSVGRTLARATLPLVGCLAQAATASAQGLPQNDVDGAIGTCIGREGANGDEVGELVLDLKTGKTVFRCNSDSATTTRSLDPAPPPGSDPGPLRVPAEAVGRIIAPPPAPPQAAPPANRRAAPVPAPPPAVAVAPAPDVGAMPAYTQPPDEPPPETPSDCVGAHPYYMTYPPCVIARKMGLLTPGPGGGPSEIMVRQVAPVGTTMAPPGSEIPAEAGAATVQDKASAEAAVARTIGPLPEGADQAAATAANATRNRLAEEEANRQAEEAARKPFDWGALFFWIAVAFGGLLAIGGGGLAVLMVRNRLRLTRAARPDDPYAGYFEEAETTEAPKAKGKASSKPAAETSLDAFEEHPDGDPLPAGQ</sequence>
<proteinExistence type="predicted"/>
<dbReference type="RefSeq" id="WP_011390175.1">
    <property type="nucleotide sequence ID" value="NC_007643.1"/>
</dbReference>
<feature type="compositionally biased region" description="Pro residues" evidence="1">
    <location>
        <begin position="113"/>
        <end position="122"/>
    </location>
</feature>
<feature type="transmembrane region" description="Helical" evidence="2">
    <location>
        <begin position="287"/>
        <end position="311"/>
    </location>
</feature>
<protein>
    <submittedName>
        <fullName evidence="3">Uncharacterized protein</fullName>
    </submittedName>
</protein>
<dbReference type="KEGG" id="rru:Rru_A2422"/>
<dbReference type="HOGENOM" id="CLU_743699_0_0_5"/>
<evidence type="ECO:0000256" key="1">
    <source>
        <dbReference type="SAM" id="MobiDB-lite"/>
    </source>
</evidence>
<accession>Q2RRM3</accession>
<keyword evidence="2" id="KW-0812">Transmembrane</keyword>
<evidence type="ECO:0000256" key="2">
    <source>
        <dbReference type="SAM" id="Phobius"/>
    </source>
</evidence>
<keyword evidence="2" id="KW-1133">Transmembrane helix</keyword>
<feature type="compositionally biased region" description="Low complexity" evidence="1">
    <location>
        <begin position="139"/>
        <end position="152"/>
    </location>
</feature>
<dbReference type="EnsemblBacteria" id="ABC23222">
    <property type="protein sequence ID" value="ABC23222"/>
    <property type="gene ID" value="Rru_A2422"/>
</dbReference>
<dbReference type="AlphaFoldDB" id="Q2RRM3"/>
<keyword evidence="4" id="KW-1185">Reference proteome</keyword>
<dbReference type="PATRIC" id="fig|269796.9.peg.2525"/>
<dbReference type="Proteomes" id="UP000001929">
    <property type="component" value="Chromosome"/>
</dbReference>
<gene>
    <name evidence="3" type="ordered locus">Rru_A2422</name>
</gene>
<dbReference type="EMBL" id="CP000230">
    <property type="protein sequence ID" value="ABC23222.1"/>
    <property type="molecule type" value="Genomic_DNA"/>
</dbReference>
<reference evidence="3 4" key="1">
    <citation type="journal article" date="2011" name="Stand. Genomic Sci.">
        <title>Complete genome sequence of Rhodospirillum rubrum type strain (S1).</title>
        <authorList>
            <person name="Munk A.C."/>
            <person name="Copeland A."/>
            <person name="Lucas S."/>
            <person name="Lapidus A."/>
            <person name="Del Rio T.G."/>
            <person name="Barry K."/>
            <person name="Detter J.C."/>
            <person name="Hammon N."/>
            <person name="Israni S."/>
            <person name="Pitluck S."/>
            <person name="Brettin T."/>
            <person name="Bruce D."/>
            <person name="Han C."/>
            <person name="Tapia R."/>
            <person name="Gilna P."/>
            <person name="Schmutz J."/>
            <person name="Larimer F."/>
            <person name="Land M."/>
            <person name="Kyrpides N.C."/>
            <person name="Mavromatis K."/>
            <person name="Richardson P."/>
            <person name="Rohde M."/>
            <person name="Goker M."/>
            <person name="Klenk H.P."/>
            <person name="Zhang Y."/>
            <person name="Roberts G.P."/>
            <person name="Reslewic S."/>
            <person name="Schwartz D.C."/>
        </authorList>
    </citation>
    <scope>NUCLEOTIDE SEQUENCE [LARGE SCALE GENOMIC DNA]</scope>
    <source>
        <strain evidence="4">ATCC 11170 / ATH 1.1.1 / DSM 467 / LMG 4362 / NCIMB 8255 / S1</strain>
    </source>
</reference>
<keyword evidence="2" id="KW-0472">Membrane</keyword>
<organism evidence="3 4">
    <name type="scientific">Rhodospirillum rubrum (strain ATCC 11170 / ATH 1.1.1 / DSM 467 / LMG 4362 / NCIMB 8255 / S1)</name>
    <dbReference type="NCBI Taxonomy" id="269796"/>
    <lineage>
        <taxon>Bacteria</taxon>
        <taxon>Pseudomonadati</taxon>
        <taxon>Pseudomonadota</taxon>
        <taxon>Alphaproteobacteria</taxon>
        <taxon>Rhodospirillales</taxon>
        <taxon>Rhodospirillaceae</taxon>
        <taxon>Rhodospirillum</taxon>
    </lineage>
</organism>
<evidence type="ECO:0000313" key="4">
    <source>
        <dbReference type="Proteomes" id="UP000001929"/>
    </source>
</evidence>
<feature type="region of interest" description="Disordered" evidence="1">
    <location>
        <begin position="331"/>
        <end position="372"/>
    </location>
</feature>
<evidence type="ECO:0000313" key="3">
    <source>
        <dbReference type="EMBL" id="ABC23222.1"/>
    </source>
</evidence>
<name>Q2RRM3_RHORT</name>
<feature type="region of interest" description="Disordered" evidence="1">
    <location>
        <begin position="80"/>
        <end position="165"/>
    </location>
</feature>